<dbReference type="AlphaFoldDB" id="A0A7R7ZPW2"/>
<reference evidence="1" key="2">
    <citation type="submission" date="2021-02" db="EMBL/GenBank/DDBJ databases">
        <title>Aspergillus chevalieri M1 genome sequence.</title>
        <authorList>
            <person name="Kadooka C."/>
            <person name="Mori K."/>
            <person name="Futagami T."/>
        </authorList>
    </citation>
    <scope>NUCLEOTIDE SEQUENCE</scope>
    <source>
        <strain evidence="1">M1</strain>
    </source>
</reference>
<dbReference type="Proteomes" id="UP000637239">
    <property type="component" value="Chromosome 5"/>
</dbReference>
<accession>A0A7R7ZPW2</accession>
<gene>
    <name evidence="1" type="ORF">ACHE_50334A</name>
</gene>
<dbReference type="RefSeq" id="XP_043137658.1">
    <property type="nucleotide sequence ID" value="XM_043280039.1"/>
</dbReference>
<sequence length="85" mass="9764">MMELYLQLQNDNEKPLSIGMLKRVQEHKETNVDEQPTNVVLRTPRRMMQMEQLKLDSSMLRAAGAASAIGAMNGIEEEEEEEEEE</sequence>
<organism evidence="1 2">
    <name type="scientific">Aspergillus chevalieri</name>
    <name type="common">Eurotium chevalieri</name>
    <dbReference type="NCBI Taxonomy" id="182096"/>
    <lineage>
        <taxon>Eukaryota</taxon>
        <taxon>Fungi</taxon>
        <taxon>Dikarya</taxon>
        <taxon>Ascomycota</taxon>
        <taxon>Pezizomycotina</taxon>
        <taxon>Eurotiomycetes</taxon>
        <taxon>Eurotiomycetidae</taxon>
        <taxon>Eurotiales</taxon>
        <taxon>Aspergillaceae</taxon>
        <taxon>Aspergillus</taxon>
        <taxon>Aspergillus subgen. Aspergillus</taxon>
    </lineage>
</organism>
<evidence type="ECO:0000313" key="2">
    <source>
        <dbReference type="Proteomes" id="UP000637239"/>
    </source>
</evidence>
<reference evidence="1" key="1">
    <citation type="submission" date="2021-01" db="EMBL/GenBank/DDBJ databases">
        <authorList>
            <consortium name="Aspergillus chevalieri M1 genome sequencing consortium"/>
            <person name="Kazuki M."/>
            <person name="Futagami T."/>
        </authorList>
    </citation>
    <scope>NUCLEOTIDE SEQUENCE</scope>
    <source>
        <strain evidence="1">M1</strain>
    </source>
</reference>
<proteinExistence type="predicted"/>
<dbReference type="GeneID" id="66983494"/>
<protein>
    <submittedName>
        <fullName evidence="1">Uncharacterized protein</fullName>
    </submittedName>
</protein>
<dbReference type="KEGG" id="ache:ACHE_50334A"/>
<keyword evidence="2" id="KW-1185">Reference proteome</keyword>
<evidence type="ECO:0000313" key="1">
    <source>
        <dbReference type="EMBL" id="BCR89136.1"/>
    </source>
</evidence>
<dbReference type="EMBL" id="AP024420">
    <property type="protein sequence ID" value="BCR89136.1"/>
    <property type="molecule type" value="Genomic_DNA"/>
</dbReference>
<name>A0A7R7ZPW2_ASPCH</name>